<dbReference type="HAMAP" id="MF_01201">
    <property type="entry name" value="Ala_racemase"/>
    <property type="match status" value="1"/>
</dbReference>
<comment type="function">
    <text evidence="8">Catalyzes the interconversion of L-alanine and D-alanine. May also act on other amino acids.</text>
</comment>
<evidence type="ECO:0000256" key="4">
    <source>
        <dbReference type="ARBA" id="ARBA00022741"/>
    </source>
</evidence>
<dbReference type="InterPro" id="IPR013221">
    <property type="entry name" value="Mur_ligase_cen"/>
</dbReference>
<dbReference type="EMBL" id="DVKT01000006">
    <property type="protein sequence ID" value="HIT38573.1"/>
    <property type="molecule type" value="Genomic_DNA"/>
</dbReference>
<reference evidence="12" key="1">
    <citation type="submission" date="2020-10" db="EMBL/GenBank/DDBJ databases">
        <authorList>
            <person name="Gilroy R."/>
        </authorList>
    </citation>
    <scope>NUCLEOTIDE SEQUENCE</scope>
    <source>
        <strain evidence="12">21143</strain>
    </source>
</reference>
<dbReference type="Gene3D" id="3.20.20.10">
    <property type="entry name" value="Alanine racemase"/>
    <property type="match status" value="1"/>
</dbReference>
<dbReference type="PRINTS" id="PR00992">
    <property type="entry name" value="ALARACEMASE"/>
</dbReference>
<dbReference type="Pfam" id="PF08245">
    <property type="entry name" value="Mur_ligase_M"/>
    <property type="match status" value="1"/>
</dbReference>
<dbReference type="Proteomes" id="UP000886722">
    <property type="component" value="Unassembled WGS sequence"/>
</dbReference>
<dbReference type="GO" id="GO:0008784">
    <property type="term" value="F:alanine racemase activity"/>
    <property type="evidence" value="ECO:0007669"/>
    <property type="project" value="UniProtKB-UniRule"/>
</dbReference>
<reference evidence="12" key="2">
    <citation type="journal article" date="2021" name="PeerJ">
        <title>Extensive microbial diversity within the chicken gut microbiome revealed by metagenomics and culture.</title>
        <authorList>
            <person name="Gilroy R."/>
            <person name="Ravi A."/>
            <person name="Getino M."/>
            <person name="Pursley I."/>
            <person name="Horton D.L."/>
            <person name="Alikhan N.F."/>
            <person name="Baker D."/>
            <person name="Gharbi K."/>
            <person name="Hall N."/>
            <person name="Watson M."/>
            <person name="Adriaenssens E.M."/>
            <person name="Foster-Nyarko E."/>
            <person name="Jarju S."/>
            <person name="Secka A."/>
            <person name="Antonio M."/>
            <person name="Oren A."/>
            <person name="Chaudhuri R.R."/>
            <person name="La Ragione R."/>
            <person name="Hildebrand F."/>
            <person name="Pallen M.J."/>
        </authorList>
    </citation>
    <scope>NUCLEOTIDE SEQUENCE</scope>
    <source>
        <strain evidence="12">21143</strain>
    </source>
</reference>
<evidence type="ECO:0000259" key="11">
    <source>
        <dbReference type="SMART" id="SM01005"/>
    </source>
</evidence>
<feature type="domain" description="Alanine racemase C-terminal" evidence="11">
    <location>
        <begin position="696"/>
        <end position="820"/>
    </location>
</feature>
<dbReference type="SUPFAM" id="SSF53244">
    <property type="entry name" value="MurD-like peptide ligases, peptide-binding domain"/>
    <property type="match status" value="1"/>
</dbReference>
<dbReference type="CDD" id="cd00430">
    <property type="entry name" value="PLPDE_III_AR"/>
    <property type="match status" value="1"/>
</dbReference>
<dbReference type="Gene3D" id="3.90.190.20">
    <property type="entry name" value="Mur ligase, C-terminal domain"/>
    <property type="match status" value="1"/>
</dbReference>
<keyword evidence="6 8" id="KW-0663">Pyridoxal phosphate</keyword>
<dbReference type="NCBIfam" id="TIGR00492">
    <property type="entry name" value="alr"/>
    <property type="match status" value="1"/>
</dbReference>
<dbReference type="SUPFAM" id="SSF53623">
    <property type="entry name" value="MurD-like peptide ligases, catalytic domain"/>
    <property type="match status" value="1"/>
</dbReference>
<evidence type="ECO:0000313" key="13">
    <source>
        <dbReference type="Proteomes" id="UP000886722"/>
    </source>
</evidence>
<dbReference type="NCBIfam" id="NF008897">
    <property type="entry name" value="PRK11930.1"/>
    <property type="match status" value="1"/>
</dbReference>
<keyword evidence="7 8" id="KW-0413">Isomerase</keyword>
<evidence type="ECO:0000256" key="6">
    <source>
        <dbReference type="ARBA" id="ARBA00022898"/>
    </source>
</evidence>
<evidence type="ECO:0000256" key="10">
    <source>
        <dbReference type="PIRSR" id="PIRSR600821-52"/>
    </source>
</evidence>
<dbReference type="InterPro" id="IPR009006">
    <property type="entry name" value="Ala_racemase/Decarboxylase_C"/>
</dbReference>
<dbReference type="EC" id="5.1.1.1" evidence="8"/>
<feature type="modified residue" description="N6-(pyridoxal phosphate)lysine" evidence="8 9">
    <location>
        <position position="492"/>
    </location>
</feature>
<dbReference type="Gene3D" id="2.40.37.10">
    <property type="entry name" value="Lyase, Ornithine Decarboxylase, Chain A, domain 1"/>
    <property type="match status" value="1"/>
</dbReference>
<protein>
    <recommendedName>
        <fullName evidence="8">Alanine racemase</fullName>
        <ecNumber evidence="8">5.1.1.1</ecNumber>
    </recommendedName>
</protein>
<evidence type="ECO:0000256" key="2">
    <source>
        <dbReference type="ARBA" id="ARBA00001933"/>
    </source>
</evidence>
<dbReference type="InterPro" id="IPR035911">
    <property type="entry name" value="MurE/MurF_N"/>
</dbReference>
<dbReference type="InterPro" id="IPR000821">
    <property type="entry name" value="Ala_racemase"/>
</dbReference>
<evidence type="ECO:0000256" key="9">
    <source>
        <dbReference type="PIRSR" id="PIRSR600821-50"/>
    </source>
</evidence>
<evidence type="ECO:0000256" key="8">
    <source>
        <dbReference type="HAMAP-Rule" id="MF_01201"/>
    </source>
</evidence>
<comment type="cofactor">
    <cofactor evidence="2 8 9">
        <name>pyridoxal 5'-phosphate</name>
        <dbReference type="ChEBI" id="CHEBI:597326"/>
    </cofactor>
</comment>
<dbReference type="Gene3D" id="3.40.1390.10">
    <property type="entry name" value="MurE/MurF, N-terminal domain"/>
    <property type="match status" value="1"/>
</dbReference>
<dbReference type="GO" id="GO:0005524">
    <property type="term" value="F:ATP binding"/>
    <property type="evidence" value="ECO:0007669"/>
    <property type="project" value="UniProtKB-KW"/>
</dbReference>
<dbReference type="AlphaFoldDB" id="A0A9D1GCX4"/>
<dbReference type="GO" id="GO:0016881">
    <property type="term" value="F:acid-amino acid ligase activity"/>
    <property type="evidence" value="ECO:0007669"/>
    <property type="project" value="InterPro"/>
</dbReference>
<comment type="caution">
    <text evidence="12">The sequence shown here is derived from an EMBL/GenBank/DDBJ whole genome shotgun (WGS) entry which is preliminary data.</text>
</comment>
<dbReference type="SUPFAM" id="SSF50621">
    <property type="entry name" value="Alanine racemase C-terminal domain-like"/>
    <property type="match status" value="1"/>
</dbReference>
<keyword evidence="5" id="KW-0067">ATP-binding</keyword>
<feature type="binding site" evidence="8 10">
    <location>
        <position position="766"/>
    </location>
    <ligand>
        <name>substrate</name>
    </ligand>
</feature>
<dbReference type="InterPro" id="IPR001608">
    <property type="entry name" value="Ala_racemase_N"/>
</dbReference>
<dbReference type="Gene3D" id="3.40.1190.10">
    <property type="entry name" value="Mur-like, catalytic domain"/>
    <property type="match status" value="1"/>
</dbReference>
<dbReference type="InterPro" id="IPR051046">
    <property type="entry name" value="MurCDEF_CellWall_CoF430Synth"/>
</dbReference>
<evidence type="ECO:0000256" key="3">
    <source>
        <dbReference type="ARBA" id="ARBA00022598"/>
    </source>
</evidence>
<dbReference type="FunFam" id="3.20.20.10:FF:000002">
    <property type="entry name" value="Alanine racemase"/>
    <property type="match status" value="1"/>
</dbReference>
<evidence type="ECO:0000256" key="1">
    <source>
        <dbReference type="ARBA" id="ARBA00000316"/>
    </source>
</evidence>
<evidence type="ECO:0000256" key="7">
    <source>
        <dbReference type="ARBA" id="ARBA00023235"/>
    </source>
</evidence>
<sequence length="822" mass="92681">MKYSITEIAKIVRADFRKNRECAVSVLLTDSRSLTFPEETLFFALVTERNDGHRYVFDLYRKGVCNFVVSRIPEHADEMGEANFLVVSDTLQALQALAAAHRRRFKIPVIGVAGSNGKTVVKEWLYQLLCEDYTMVRSPRSYNSQIGVPLSVWEINEQTELAVIEAGISKSGEMDKLEPIVQPTVGILTNVGEAHQEGFSTIQEKCEEKLSLFRRSDAIIYDGDDPLITESFNKMCMGTREIAWSHVNIDSPLYISKIEKEEMSTRIEYIYLRTKSGFTIPFVEDGAVQDAIHCLAVMLYLGTDVDVIARRMSRLEPIAMRMEVKEGINNCLLINDSYNSDINSLGIALDFQSRRSAARSMRRTLILSDILQSGVPSDELYERVASLVRHKGVQRLVGIGYEIMAHAACFNIEKEFYATTEEFLQSGRIDRFSRELILIKGARRFHFESVCEALELKQHETILEVNLDAIVHNYNFYKEKLNPSTRMICMVKAFGYGAGSYELAKTLQDHGCDYLAVAVADEGAELRKQGITIPIMVMNPEMSSFHTLFRYDLEPEVYSFKLFDALLVEARRQGLLHYPVHIKIDSGMHRLGFEEKDMPLLAERLSSQDNLSARSVFSHFAGSDEACFDDYSRHQIALFTRCADAVQAASPHKVLRHILNTAGITRFTDFQFDAVRLGIGLYGVSPYGDNKGLRTVSTLKTTILQIRDLAAGETVGYSRRGVLERPSRIAAIPIGYADGFDRHLGNGKGCVVVNGKRAPVVGNICMDVTLIDVTDIDCREGDRVEIFGEQLPVEEMAGWLDTIPYEILTSVSSRVKRVYYRE</sequence>
<dbReference type="GO" id="GO:0030170">
    <property type="term" value="F:pyridoxal phosphate binding"/>
    <property type="evidence" value="ECO:0007669"/>
    <property type="project" value="UniProtKB-UniRule"/>
</dbReference>
<dbReference type="Pfam" id="PF00842">
    <property type="entry name" value="Ala_racemase_C"/>
    <property type="match status" value="1"/>
</dbReference>
<dbReference type="SUPFAM" id="SSF51419">
    <property type="entry name" value="PLP-binding barrel"/>
    <property type="match status" value="1"/>
</dbReference>
<dbReference type="InterPro" id="IPR036565">
    <property type="entry name" value="Mur-like_cat_sf"/>
</dbReference>
<accession>A0A9D1GCX4</accession>
<dbReference type="InterPro" id="IPR029066">
    <property type="entry name" value="PLP-binding_barrel"/>
</dbReference>
<dbReference type="SUPFAM" id="SSF63418">
    <property type="entry name" value="MurE/MurF N-terminal domain"/>
    <property type="match status" value="1"/>
</dbReference>
<keyword evidence="3 12" id="KW-0436">Ligase</keyword>
<dbReference type="PANTHER" id="PTHR43024">
    <property type="entry name" value="UDP-N-ACETYLMURAMOYL-TRIPEPTIDE--D-ALANYL-D-ALANINE LIGASE"/>
    <property type="match status" value="1"/>
</dbReference>
<comment type="pathway">
    <text evidence="8">Amino-acid biosynthesis; D-alanine biosynthesis; D-alanine from L-alanine: step 1/1.</text>
</comment>
<feature type="binding site" evidence="8 10">
    <location>
        <position position="590"/>
    </location>
    <ligand>
        <name>substrate</name>
    </ligand>
</feature>
<dbReference type="Pfam" id="PF01168">
    <property type="entry name" value="Ala_racemase_N"/>
    <property type="match status" value="1"/>
</dbReference>
<dbReference type="PANTHER" id="PTHR43024:SF1">
    <property type="entry name" value="UDP-N-ACETYLMURAMOYL-TRIPEPTIDE--D-ALANYL-D-ALANINE LIGASE"/>
    <property type="match status" value="1"/>
</dbReference>
<feature type="active site" description="Proton acceptor; specific for L-alanine" evidence="8">
    <location>
        <position position="717"/>
    </location>
</feature>
<comment type="catalytic activity">
    <reaction evidence="1 8">
        <text>L-alanine = D-alanine</text>
        <dbReference type="Rhea" id="RHEA:20249"/>
        <dbReference type="ChEBI" id="CHEBI:57416"/>
        <dbReference type="ChEBI" id="CHEBI:57972"/>
        <dbReference type="EC" id="5.1.1.1"/>
    </reaction>
</comment>
<dbReference type="GO" id="GO:0030632">
    <property type="term" value="P:D-alanine biosynthetic process"/>
    <property type="evidence" value="ECO:0007669"/>
    <property type="project" value="UniProtKB-UniRule"/>
</dbReference>
<proteinExistence type="inferred from homology"/>
<organism evidence="12 13">
    <name type="scientific">Candidatus Caccoplasma intestinavium</name>
    <dbReference type="NCBI Taxonomy" id="2840716"/>
    <lineage>
        <taxon>Bacteria</taxon>
        <taxon>Pseudomonadati</taxon>
        <taxon>Bacteroidota</taxon>
        <taxon>Bacteroidia</taxon>
        <taxon>Bacteroidales</taxon>
        <taxon>Bacteroidaceae</taxon>
        <taxon>Bacteroidaceae incertae sedis</taxon>
        <taxon>Candidatus Caccoplasma</taxon>
    </lineage>
</organism>
<comment type="similarity">
    <text evidence="8">Belongs to the alanine racemase family.</text>
</comment>
<feature type="active site" description="Proton acceptor; specific for D-alanine" evidence="8">
    <location>
        <position position="492"/>
    </location>
</feature>
<dbReference type="InterPro" id="IPR011079">
    <property type="entry name" value="Ala_racemase_C"/>
</dbReference>
<gene>
    <name evidence="12" type="ORF">IAD06_00850</name>
</gene>
<evidence type="ECO:0000256" key="5">
    <source>
        <dbReference type="ARBA" id="ARBA00022840"/>
    </source>
</evidence>
<keyword evidence="4" id="KW-0547">Nucleotide-binding</keyword>
<dbReference type="InterPro" id="IPR036615">
    <property type="entry name" value="Mur_ligase_C_dom_sf"/>
</dbReference>
<evidence type="ECO:0000313" key="12">
    <source>
        <dbReference type="EMBL" id="HIT38573.1"/>
    </source>
</evidence>
<name>A0A9D1GCX4_9BACT</name>
<dbReference type="SMART" id="SM01005">
    <property type="entry name" value="Ala_racemase_C"/>
    <property type="match status" value="1"/>
</dbReference>